<dbReference type="Gene3D" id="3.60.10.10">
    <property type="entry name" value="Endonuclease/exonuclease/phosphatase"/>
    <property type="match status" value="1"/>
</dbReference>
<name>A0ABN9QCX8_9DINO</name>
<dbReference type="InterPro" id="IPR005135">
    <property type="entry name" value="Endo/exonuclease/phosphatase"/>
</dbReference>
<dbReference type="SUPFAM" id="SSF56219">
    <property type="entry name" value="DNase I-like"/>
    <property type="match status" value="1"/>
</dbReference>
<accession>A0ABN9QCX8</accession>
<evidence type="ECO:0000259" key="1">
    <source>
        <dbReference type="Pfam" id="PF03372"/>
    </source>
</evidence>
<dbReference type="EMBL" id="CAUYUJ010003090">
    <property type="protein sequence ID" value="CAK0803789.1"/>
    <property type="molecule type" value="Genomic_DNA"/>
</dbReference>
<comment type="caution">
    <text evidence="2">The sequence shown here is derived from an EMBL/GenBank/DDBJ whole genome shotgun (WGS) entry which is preliminary data.</text>
</comment>
<evidence type="ECO:0000313" key="3">
    <source>
        <dbReference type="Proteomes" id="UP001189429"/>
    </source>
</evidence>
<dbReference type="Proteomes" id="UP001189429">
    <property type="component" value="Unassembled WGS sequence"/>
</dbReference>
<gene>
    <name evidence="2" type="ORF">PCOR1329_LOCUS10829</name>
</gene>
<feature type="domain" description="Endonuclease/exonuclease/phosphatase" evidence="1">
    <location>
        <begin position="134"/>
        <end position="295"/>
    </location>
</feature>
<dbReference type="Pfam" id="PF03372">
    <property type="entry name" value="Exo_endo_phos"/>
    <property type="match status" value="1"/>
</dbReference>
<proteinExistence type="predicted"/>
<evidence type="ECO:0000313" key="2">
    <source>
        <dbReference type="EMBL" id="CAK0803789.1"/>
    </source>
</evidence>
<sequence>MAAEIDRLKHTLHICEQAAPQSDYADVAGFTREPSRTCFAATAKAAISSSSVKEAVLPWLEAAGFKDDQWQVVGDSPSRRYVVAFKGAPGLASKHVVHAHKALELPDGGGWRKFEARDAESQAPSELMAPLSFATWNARALLHRDLRMRQHNMKYLSQFLSKGTIMALQEVHAAELELQQDLFKLHIPHLDFSSFGAQRNTGEVAIIIPRSQSGVHQRAEFWHEELVPGRIQRLRISSVSHNTCPSASTVIYNVHTYNISRQQVQSLRQRVARDVALANMAPDRISIIFLGDFNIYAALPIYPCS</sequence>
<keyword evidence="3" id="KW-1185">Reference proteome</keyword>
<reference evidence="2" key="1">
    <citation type="submission" date="2023-10" db="EMBL/GenBank/DDBJ databases">
        <authorList>
            <person name="Chen Y."/>
            <person name="Shah S."/>
            <person name="Dougan E. K."/>
            <person name="Thang M."/>
            <person name="Chan C."/>
        </authorList>
    </citation>
    <scope>NUCLEOTIDE SEQUENCE [LARGE SCALE GENOMIC DNA]</scope>
</reference>
<organism evidence="2 3">
    <name type="scientific">Prorocentrum cordatum</name>
    <dbReference type="NCBI Taxonomy" id="2364126"/>
    <lineage>
        <taxon>Eukaryota</taxon>
        <taxon>Sar</taxon>
        <taxon>Alveolata</taxon>
        <taxon>Dinophyceae</taxon>
        <taxon>Prorocentrales</taxon>
        <taxon>Prorocentraceae</taxon>
        <taxon>Prorocentrum</taxon>
    </lineage>
</organism>
<dbReference type="InterPro" id="IPR036691">
    <property type="entry name" value="Endo/exonu/phosph_ase_sf"/>
</dbReference>
<protein>
    <recommendedName>
        <fullName evidence="1">Endonuclease/exonuclease/phosphatase domain-containing protein</fullName>
    </recommendedName>
</protein>